<dbReference type="Gene3D" id="3.30.700.10">
    <property type="entry name" value="Glycoprotein, Type 4 Pilin"/>
    <property type="match status" value="1"/>
</dbReference>
<accession>A0A2L1GQT1</accession>
<keyword evidence="8" id="KW-1185">Reference proteome</keyword>
<dbReference type="EMBL" id="CP021255">
    <property type="protein sequence ID" value="AVD71998.1"/>
    <property type="molecule type" value="Genomic_DNA"/>
</dbReference>
<dbReference type="RefSeq" id="WP_281261029.1">
    <property type="nucleotide sequence ID" value="NZ_CP021255.1"/>
</dbReference>
<comment type="subcellular location">
    <subcellularLocation>
        <location evidence="1">Membrane</location>
        <topology evidence="1">Single-pass membrane protein</topology>
    </subcellularLocation>
</comment>
<gene>
    <name evidence="7" type="ORF">CAY53_11360</name>
</gene>
<evidence type="ECO:0000256" key="6">
    <source>
        <dbReference type="SAM" id="Phobius"/>
    </source>
</evidence>
<keyword evidence="4 6" id="KW-1133">Transmembrane helix</keyword>
<dbReference type="NCBIfam" id="TIGR02532">
    <property type="entry name" value="IV_pilin_GFxxxE"/>
    <property type="match status" value="1"/>
</dbReference>
<dbReference type="PRINTS" id="PR00813">
    <property type="entry name" value="BCTERIALGSPG"/>
</dbReference>
<dbReference type="GO" id="GO:0015627">
    <property type="term" value="C:type II protein secretion system complex"/>
    <property type="evidence" value="ECO:0007669"/>
    <property type="project" value="InterPro"/>
</dbReference>
<evidence type="ECO:0000256" key="1">
    <source>
        <dbReference type="ARBA" id="ARBA00004167"/>
    </source>
</evidence>
<dbReference type="SUPFAM" id="SSF54523">
    <property type="entry name" value="Pili subunits"/>
    <property type="match status" value="1"/>
</dbReference>
<evidence type="ECO:0000313" key="8">
    <source>
        <dbReference type="Proteomes" id="UP000239867"/>
    </source>
</evidence>
<dbReference type="PROSITE" id="PS00409">
    <property type="entry name" value="PROKAR_NTER_METHYL"/>
    <property type="match status" value="1"/>
</dbReference>
<evidence type="ECO:0000256" key="5">
    <source>
        <dbReference type="ARBA" id="ARBA00023136"/>
    </source>
</evidence>
<evidence type="ECO:0000256" key="4">
    <source>
        <dbReference type="ARBA" id="ARBA00022989"/>
    </source>
</evidence>
<dbReference type="InterPro" id="IPR045584">
    <property type="entry name" value="Pilin-like"/>
</dbReference>
<keyword evidence="3 6" id="KW-0812">Transmembrane</keyword>
<reference evidence="7" key="2">
    <citation type="journal article" date="2018" name="MBio">
        <title>Insights into the evolution of host association through the isolation and characterization of a novel human periodontal pathobiont, Desulfobulbus oralis.</title>
        <authorList>
            <person name="Cross K.L."/>
            <person name="Chirania P."/>
            <person name="Xiong W."/>
            <person name="Beall C.J."/>
            <person name="Elkins J.G."/>
            <person name="Giannone R.J."/>
            <person name="Griffen A.L."/>
            <person name="Guss A.M."/>
            <person name="Hettich R.L."/>
            <person name="Joshi S.S."/>
            <person name="Mokrzan E.M."/>
            <person name="Martin R.K."/>
            <person name="Zhulin I.B."/>
            <person name="Leys E.J."/>
            <person name="Podar M."/>
        </authorList>
    </citation>
    <scope>NUCLEOTIDE SEQUENCE [LARGE SCALE GENOMIC DNA]</scope>
    <source>
        <strain evidence="7">ORNL</strain>
    </source>
</reference>
<dbReference type="Proteomes" id="UP000239867">
    <property type="component" value="Chromosome"/>
</dbReference>
<reference evidence="7" key="1">
    <citation type="submission" date="2017-05" db="EMBL/GenBank/DDBJ databases">
        <authorList>
            <person name="Song R."/>
            <person name="Chenine A.L."/>
            <person name="Ruprecht R.M."/>
        </authorList>
    </citation>
    <scope>NUCLEOTIDE SEQUENCE</scope>
    <source>
        <strain evidence="7">ORNL</strain>
    </source>
</reference>
<evidence type="ECO:0000256" key="3">
    <source>
        <dbReference type="ARBA" id="ARBA00022692"/>
    </source>
</evidence>
<dbReference type="GO" id="GO:0016020">
    <property type="term" value="C:membrane"/>
    <property type="evidence" value="ECO:0007669"/>
    <property type="project" value="UniProtKB-SubCell"/>
</dbReference>
<proteinExistence type="predicted"/>
<dbReference type="InterPro" id="IPR012902">
    <property type="entry name" value="N_methyl_site"/>
</dbReference>
<evidence type="ECO:0008006" key="9">
    <source>
        <dbReference type="Google" id="ProtNLM"/>
    </source>
</evidence>
<evidence type="ECO:0000256" key="2">
    <source>
        <dbReference type="ARBA" id="ARBA00022481"/>
    </source>
</evidence>
<organism evidence="7 8">
    <name type="scientific">Desulfobulbus oralis</name>
    <dbReference type="NCBI Taxonomy" id="1986146"/>
    <lineage>
        <taxon>Bacteria</taxon>
        <taxon>Pseudomonadati</taxon>
        <taxon>Thermodesulfobacteriota</taxon>
        <taxon>Desulfobulbia</taxon>
        <taxon>Desulfobulbales</taxon>
        <taxon>Desulfobulbaceae</taxon>
        <taxon>Desulfobulbus</taxon>
    </lineage>
</organism>
<sequence length="210" mass="21750">MKKIVRNAKGFTLIELMIVVAIIGILAAIAIPQFAQYRMRAFNSSAESDLRNLKTAEEVLMGDHQFYGGTVKGKSGTVSGGNKGETTNGLVGPLNGGTVDVDGATIAGENQDKTVKMAVGFGIGNGVTAAAVTNNEFGAYNAYTHHFQGNRAFGTEGDSTALYYCQGDKLFVSKKGPLGGATAAPAPTSGTVEFTNAKCGGDVVSKWTAL</sequence>
<keyword evidence="2" id="KW-0488">Methylation</keyword>
<protein>
    <recommendedName>
        <fullName evidence="9">Prepilin-type N-terminal cleavage/methylation domain-containing protein</fullName>
    </recommendedName>
</protein>
<keyword evidence="5 6" id="KW-0472">Membrane</keyword>
<dbReference type="PANTHER" id="PTHR30093">
    <property type="entry name" value="GENERAL SECRETION PATHWAY PROTEIN G"/>
    <property type="match status" value="1"/>
</dbReference>
<feature type="transmembrane region" description="Helical" evidence="6">
    <location>
        <begin position="12"/>
        <end position="35"/>
    </location>
</feature>
<dbReference type="InterPro" id="IPR000983">
    <property type="entry name" value="Bac_GSPG_pilin"/>
</dbReference>
<dbReference type="GO" id="GO:0015628">
    <property type="term" value="P:protein secretion by the type II secretion system"/>
    <property type="evidence" value="ECO:0007669"/>
    <property type="project" value="InterPro"/>
</dbReference>
<dbReference type="Pfam" id="PF07963">
    <property type="entry name" value="N_methyl"/>
    <property type="match status" value="1"/>
</dbReference>
<name>A0A2L1GQT1_9BACT</name>
<dbReference type="PANTHER" id="PTHR30093:SF44">
    <property type="entry name" value="TYPE II SECRETION SYSTEM CORE PROTEIN G"/>
    <property type="match status" value="1"/>
</dbReference>
<dbReference type="KEGG" id="deo:CAY53_11360"/>
<dbReference type="AlphaFoldDB" id="A0A2L1GQT1"/>
<evidence type="ECO:0000313" key="7">
    <source>
        <dbReference type="EMBL" id="AVD71998.1"/>
    </source>
</evidence>